<protein>
    <submittedName>
        <fullName evidence="1">Uncharacterized protein</fullName>
    </submittedName>
</protein>
<evidence type="ECO:0000313" key="2">
    <source>
        <dbReference type="Proteomes" id="UP001150603"/>
    </source>
</evidence>
<comment type="caution">
    <text evidence="1">The sequence shown here is derived from an EMBL/GenBank/DDBJ whole genome shotgun (WGS) entry which is preliminary data.</text>
</comment>
<proteinExistence type="predicted"/>
<dbReference type="Proteomes" id="UP001150603">
    <property type="component" value="Unassembled WGS sequence"/>
</dbReference>
<accession>A0ACC1J2Y1</accession>
<dbReference type="EMBL" id="JANBPW010004203">
    <property type="protein sequence ID" value="KAJ1935556.1"/>
    <property type="molecule type" value="Genomic_DNA"/>
</dbReference>
<organism evidence="1 2">
    <name type="scientific">Linderina macrospora</name>
    <dbReference type="NCBI Taxonomy" id="4868"/>
    <lineage>
        <taxon>Eukaryota</taxon>
        <taxon>Fungi</taxon>
        <taxon>Fungi incertae sedis</taxon>
        <taxon>Zoopagomycota</taxon>
        <taxon>Kickxellomycotina</taxon>
        <taxon>Kickxellomycetes</taxon>
        <taxon>Kickxellales</taxon>
        <taxon>Kickxellaceae</taxon>
        <taxon>Linderina</taxon>
    </lineage>
</organism>
<keyword evidence="2" id="KW-1185">Reference proteome</keyword>
<sequence>MTVAAPAHVSVETTNPKRPNNMGVQRIFTWDEIKEVVAAGRLELLGRTEPKEIAYRADMQKIREEYGSVTNYVLSVKLGKFINESTDDYLMIPNDYPYALPDNTFHYIVWSKVAMAPGTVPDPVVKSLFDSKLDELHGTAARESLWFVNPPALQSIPEVVHGHLIVKML</sequence>
<name>A0ACC1J2Y1_9FUNG</name>
<evidence type="ECO:0000313" key="1">
    <source>
        <dbReference type="EMBL" id="KAJ1935556.1"/>
    </source>
</evidence>
<gene>
    <name evidence="1" type="ORF">FBU59_005348</name>
</gene>
<reference evidence="1" key="1">
    <citation type="submission" date="2022-07" db="EMBL/GenBank/DDBJ databases">
        <title>Phylogenomic reconstructions and comparative analyses of Kickxellomycotina fungi.</title>
        <authorList>
            <person name="Reynolds N.K."/>
            <person name="Stajich J.E."/>
            <person name="Barry K."/>
            <person name="Grigoriev I.V."/>
            <person name="Crous P."/>
            <person name="Smith M.E."/>
        </authorList>
    </citation>
    <scope>NUCLEOTIDE SEQUENCE</scope>
    <source>
        <strain evidence="1">NRRL 5244</strain>
    </source>
</reference>